<evidence type="ECO:0000313" key="2">
    <source>
        <dbReference type="EMBL" id="GLL16176.1"/>
    </source>
</evidence>
<dbReference type="RefSeq" id="WP_037054468.1">
    <property type="nucleotide sequence ID" value="NZ_BAAAUZ010000066.1"/>
</dbReference>
<dbReference type="AlphaFoldDB" id="A0A9W6UGD9"/>
<organism evidence="2 3">
    <name type="scientific">Pseudonocardia halophobica</name>
    <dbReference type="NCBI Taxonomy" id="29401"/>
    <lineage>
        <taxon>Bacteria</taxon>
        <taxon>Bacillati</taxon>
        <taxon>Actinomycetota</taxon>
        <taxon>Actinomycetes</taxon>
        <taxon>Pseudonocardiales</taxon>
        <taxon>Pseudonocardiaceae</taxon>
        <taxon>Pseudonocardia</taxon>
    </lineage>
</organism>
<reference evidence="2" key="1">
    <citation type="journal article" date="2014" name="Int. J. Syst. Evol. Microbiol.">
        <title>Complete genome sequence of Corynebacterium casei LMG S-19264T (=DSM 44701T), isolated from a smear-ripened cheese.</title>
        <authorList>
            <consortium name="US DOE Joint Genome Institute (JGI-PGF)"/>
            <person name="Walter F."/>
            <person name="Albersmeier A."/>
            <person name="Kalinowski J."/>
            <person name="Ruckert C."/>
        </authorList>
    </citation>
    <scope>NUCLEOTIDE SEQUENCE</scope>
    <source>
        <strain evidence="2">VKM Ac-1069</strain>
    </source>
</reference>
<dbReference type="InterPro" id="IPR013096">
    <property type="entry name" value="Cupin_2"/>
</dbReference>
<accession>A0A9W6UGD9</accession>
<reference evidence="2" key="2">
    <citation type="submission" date="2023-01" db="EMBL/GenBank/DDBJ databases">
        <authorList>
            <person name="Sun Q."/>
            <person name="Evtushenko L."/>
        </authorList>
    </citation>
    <scope>NUCLEOTIDE SEQUENCE</scope>
    <source>
        <strain evidence="2">VKM Ac-1069</strain>
    </source>
</reference>
<dbReference type="Gene3D" id="2.60.120.10">
    <property type="entry name" value="Jelly Rolls"/>
    <property type="match status" value="1"/>
</dbReference>
<gene>
    <name evidence="2" type="ORF">GCM10017577_73310</name>
</gene>
<dbReference type="Proteomes" id="UP001143463">
    <property type="component" value="Unassembled WGS sequence"/>
</dbReference>
<evidence type="ECO:0000259" key="1">
    <source>
        <dbReference type="Pfam" id="PF07883"/>
    </source>
</evidence>
<dbReference type="SUPFAM" id="SSF51182">
    <property type="entry name" value="RmlC-like cupins"/>
    <property type="match status" value="1"/>
</dbReference>
<dbReference type="CDD" id="cd02233">
    <property type="entry name" value="cupin_HNL-like"/>
    <property type="match status" value="1"/>
</dbReference>
<protein>
    <submittedName>
        <fullName evidence="2">Cupin</fullName>
    </submittedName>
</protein>
<dbReference type="Pfam" id="PF07883">
    <property type="entry name" value="Cupin_2"/>
    <property type="match status" value="1"/>
</dbReference>
<dbReference type="PANTHER" id="PTHR43698">
    <property type="entry name" value="RIBD C-TERMINAL DOMAIN CONTAINING PROTEIN"/>
    <property type="match status" value="1"/>
</dbReference>
<dbReference type="PANTHER" id="PTHR43698:SF1">
    <property type="entry name" value="BLL4564 PROTEIN"/>
    <property type="match status" value="1"/>
</dbReference>
<dbReference type="InterPro" id="IPR011051">
    <property type="entry name" value="RmlC_Cupin_sf"/>
</dbReference>
<keyword evidence="3" id="KW-1185">Reference proteome</keyword>
<name>A0A9W6UGD9_9PSEU</name>
<dbReference type="InterPro" id="IPR014710">
    <property type="entry name" value="RmlC-like_jellyroll"/>
</dbReference>
<feature type="domain" description="Cupin type-2" evidence="1">
    <location>
        <begin position="37"/>
        <end position="93"/>
    </location>
</feature>
<evidence type="ECO:0000313" key="3">
    <source>
        <dbReference type="Proteomes" id="UP001143463"/>
    </source>
</evidence>
<dbReference type="EMBL" id="BSFQ01000070">
    <property type="protein sequence ID" value="GLL16176.1"/>
    <property type="molecule type" value="Genomic_DNA"/>
</dbReference>
<comment type="caution">
    <text evidence="2">The sequence shown here is derived from an EMBL/GenBank/DDBJ whole genome shotgun (WGS) entry which is preliminary data.</text>
</comment>
<proteinExistence type="predicted"/>
<dbReference type="InterPro" id="IPR047263">
    <property type="entry name" value="HNL-like_cupin"/>
</dbReference>
<sequence>MHLIPGRSGKPSVRRTDTFTGEVWADPISGGDPVVNLVAFAPRARTYWHRHDGGQLIVATHGSGFVVRQDGLGGPVRAGQSVWTPAGEVHWHGAGPDSLLTQTAYSFGPTEWLDEVSDEEYERAVREASW</sequence>